<dbReference type="Proteomes" id="UP001281761">
    <property type="component" value="Unassembled WGS sequence"/>
</dbReference>
<sequence>MSENRSKQLTLLQYSIYQEKKRSDKTKEQVAMIHDDDELTSFNQSELSDNQELVNDIGKEDESKETRNETLTPAERARHLYPTWVNRPECIGPDNASCFSLSDGGIICRICSFSQNDIPKTRDHYITVKANPTSSNSVLGHVQSDTHKDAVARWIKQHSVLPVQLPVEDTKSLNQHKINQVKAVNFIAHERNACSQFNSTTDLLNSVNNPHFVGRTKISDMALFWSIADSIDLFYLKKIKGEITDRTPLAVMLDTSTDRTSTTVLCVNLKYVHNSRLETVLVGLEEMTAGSTGVQLYTTFKTIMTNASIDISQIVCVTSDGDPAMIGSHKGFVRQLQNEYRHILHHHCSAHRFNLSLKHSFDSPAHPISQLLINNANLLIHSVTKSHQKKKEFTTELARRHLPTRSLSKPLKIRWSTYSVSVSQVLEYHEIICEIHKTETDPRIRELCSFFGKNENILRLEGLNYILKMTAGPLQILQANEMTPHQSQIVVQTLQHHLRSMTAENLTPILLEAVKNQAPEDYADKLHDVALEVLNMRSDLINELNRLFFENDDCTDLNFLPHEFLLLPDSPVTDMAILSAAEKLKRFIPPLLHRHVLTQWKFMMLSGRTSDQIMRTEDRGLVRF</sequence>
<dbReference type="EMBL" id="JARBJD010000052">
    <property type="protein sequence ID" value="KAK2956812.1"/>
    <property type="molecule type" value="Genomic_DNA"/>
</dbReference>
<gene>
    <name evidence="1" type="ORF">BLNAU_8266</name>
</gene>
<accession>A0ABQ9XZ95</accession>
<evidence type="ECO:0008006" key="3">
    <source>
        <dbReference type="Google" id="ProtNLM"/>
    </source>
</evidence>
<evidence type="ECO:0000313" key="1">
    <source>
        <dbReference type="EMBL" id="KAK2956812.1"/>
    </source>
</evidence>
<dbReference type="SUPFAM" id="SSF53098">
    <property type="entry name" value="Ribonuclease H-like"/>
    <property type="match status" value="1"/>
</dbReference>
<name>A0ABQ9XZ95_9EUKA</name>
<comment type="caution">
    <text evidence="1">The sequence shown here is derived from an EMBL/GenBank/DDBJ whole genome shotgun (WGS) entry which is preliminary data.</text>
</comment>
<dbReference type="PANTHER" id="PTHR46880:SF5">
    <property type="entry name" value="DUF4371 DOMAIN-CONTAINING PROTEIN"/>
    <property type="match status" value="1"/>
</dbReference>
<dbReference type="InterPro" id="IPR012337">
    <property type="entry name" value="RNaseH-like_sf"/>
</dbReference>
<organism evidence="1 2">
    <name type="scientific">Blattamonas nauphoetae</name>
    <dbReference type="NCBI Taxonomy" id="2049346"/>
    <lineage>
        <taxon>Eukaryota</taxon>
        <taxon>Metamonada</taxon>
        <taxon>Preaxostyla</taxon>
        <taxon>Oxymonadida</taxon>
        <taxon>Blattamonas</taxon>
    </lineage>
</organism>
<protein>
    <recommendedName>
        <fullName evidence="3">DUF4371 domain-containing protein</fullName>
    </recommendedName>
</protein>
<evidence type="ECO:0000313" key="2">
    <source>
        <dbReference type="Proteomes" id="UP001281761"/>
    </source>
</evidence>
<proteinExistence type="predicted"/>
<reference evidence="1 2" key="1">
    <citation type="journal article" date="2022" name="bioRxiv">
        <title>Genomics of Preaxostyla Flagellates Illuminates Evolutionary Transitions and the Path Towards Mitochondrial Loss.</title>
        <authorList>
            <person name="Novak L.V.F."/>
            <person name="Treitli S.C."/>
            <person name="Pyrih J."/>
            <person name="Halakuc P."/>
            <person name="Pipaliya S.V."/>
            <person name="Vacek V."/>
            <person name="Brzon O."/>
            <person name="Soukal P."/>
            <person name="Eme L."/>
            <person name="Dacks J.B."/>
            <person name="Karnkowska A."/>
            <person name="Elias M."/>
            <person name="Hampl V."/>
        </authorList>
    </citation>
    <scope>NUCLEOTIDE SEQUENCE [LARGE SCALE GENOMIC DNA]</scope>
    <source>
        <strain evidence="1">NAU3</strain>
        <tissue evidence="1">Gut</tissue>
    </source>
</reference>
<dbReference type="PANTHER" id="PTHR46880">
    <property type="entry name" value="RAS-ASSOCIATING DOMAIN-CONTAINING PROTEIN"/>
    <property type="match status" value="1"/>
</dbReference>
<keyword evidence="2" id="KW-1185">Reference proteome</keyword>